<reference evidence="3" key="1">
    <citation type="submission" date="2019-12" db="EMBL/GenBank/DDBJ databases">
        <title>Genome sequencing and annotation of Brassica cretica.</title>
        <authorList>
            <person name="Studholme D.J."/>
            <person name="Sarris P.F."/>
        </authorList>
    </citation>
    <scope>NUCLEOTIDE SEQUENCE</scope>
    <source>
        <strain evidence="3">PFS-102/07</strain>
        <tissue evidence="3">Leaf</tissue>
    </source>
</reference>
<feature type="region of interest" description="Disordered" evidence="1">
    <location>
        <begin position="109"/>
        <end position="199"/>
    </location>
</feature>
<dbReference type="PANTHER" id="PTHR31286:SF90">
    <property type="entry name" value="DUF4283 DOMAIN-CONTAINING PROTEIN"/>
    <property type="match status" value="1"/>
</dbReference>
<dbReference type="PANTHER" id="PTHR31286">
    <property type="entry name" value="GLYCINE-RICH CELL WALL STRUCTURAL PROTEIN 1.8-LIKE"/>
    <property type="match status" value="1"/>
</dbReference>
<evidence type="ECO:0000256" key="1">
    <source>
        <dbReference type="SAM" id="MobiDB-lite"/>
    </source>
</evidence>
<dbReference type="Pfam" id="PF14111">
    <property type="entry name" value="DUF4283"/>
    <property type="match status" value="1"/>
</dbReference>
<feature type="domain" description="DUF4283" evidence="2">
    <location>
        <begin position="240"/>
        <end position="300"/>
    </location>
</feature>
<gene>
    <name evidence="3" type="ORF">F2Q70_00007286</name>
</gene>
<dbReference type="Gene3D" id="3.60.10.10">
    <property type="entry name" value="Endonuclease/exonuclease/phosphatase"/>
    <property type="match status" value="1"/>
</dbReference>
<feature type="compositionally biased region" description="Low complexity" evidence="1">
    <location>
        <begin position="114"/>
        <end position="134"/>
    </location>
</feature>
<accession>A0A8S9M4Z0</accession>
<dbReference type="InterPro" id="IPR025558">
    <property type="entry name" value="DUF4283"/>
</dbReference>
<name>A0A8S9M4Z0_BRACR</name>
<feature type="compositionally biased region" description="Pro residues" evidence="1">
    <location>
        <begin position="26"/>
        <end position="40"/>
    </location>
</feature>
<proteinExistence type="predicted"/>
<dbReference type="SUPFAM" id="SSF56219">
    <property type="entry name" value="DNase I-like"/>
    <property type="match status" value="1"/>
</dbReference>
<dbReference type="EMBL" id="QGKY02000089">
    <property type="protein sequence ID" value="KAF2613952.1"/>
    <property type="molecule type" value="Genomic_DNA"/>
</dbReference>
<evidence type="ECO:0000259" key="2">
    <source>
        <dbReference type="Pfam" id="PF14111"/>
    </source>
</evidence>
<feature type="region of interest" description="Disordered" evidence="1">
    <location>
        <begin position="490"/>
        <end position="533"/>
    </location>
</feature>
<dbReference type="InterPro" id="IPR040256">
    <property type="entry name" value="At4g02000-like"/>
</dbReference>
<dbReference type="AlphaFoldDB" id="A0A8S9M4Z0"/>
<dbReference type="InterPro" id="IPR036691">
    <property type="entry name" value="Endo/exonu/phosph_ase_sf"/>
</dbReference>
<evidence type="ECO:0000313" key="3">
    <source>
        <dbReference type="EMBL" id="KAF2613952.1"/>
    </source>
</evidence>
<organism evidence="3">
    <name type="scientific">Brassica cretica</name>
    <name type="common">Mustard</name>
    <dbReference type="NCBI Taxonomy" id="69181"/>
    <lineage>
        <taxon>Eukaryota</taxon>
        <taxon>Viridiplantae</taxon>
        <taxon>Streptophyta</taxon>
        <taxon>Embryophyta</taxon>
        <taxon>Tracheophyta</taxon>
        <taxon>Spermatophyta</taxon>
        <taxon>Magnoliopsida</taxon>
        <taxon>eudicotyledons</taxon>
        <taxon>Gunneridae</taxon>
        <taxon>Pentapetalae</taxon>
        <taxon>rosids</taxon>
        <taxon>malvids</taxon>
        <taxon>Brassicales</taxon>
        <taxon>Brassicaceae</taxon>
        <taxon>Brassiceae</taxon>
        <taxon>Brassica</taxon>
    </lineage>
</organism>
<comment type="caution">
    <text evidence="3">The sequence shown here is derived from an EMBL/GenBank/DDBJ whole genome shotgun (WGS) entry which is preliminary data.</text>
</comment>
<feature type="compositionally biased region" description="Polar residues" evidence="1">
    <location>
        <begin position="135"/>
        <end position="161"/>
    </location>
</feature>
<sequence length="724" mass="79957">MQTRWALSGRASAVQPASSTSGEALLPPPFPPDPPDPLSPLSPHLFPPLDSTPPLTRSQTRRSHLTATHVDTVMTQAQHPTTASAISQATTQFGSLAEIESILTVPATGNPKTLSSSSISSPSPSLEKLILPEPNSTNFKILQPNHNSPLLSNSASTSLTPSDHAPPPPPVRSTIPNSQPHTVHPHPNPPPIFQPQPQTHNAAPTLAETLRVRGDKSLQRLAPVTISETGRPRVLIPYFVQSVLCHMWGKGRRLEMHNNPLQRSDLVRIPSDFLRQKILEKNIWYVGDSMFHTTQWSSVHSSTTPPLSSIQIWAYLTGVPLDLRYKQGLSLVAGLIGEPKETDDFTLNLVSLTLSHVKVEVDLTKPLPIVVEFQRQSGEVVEVQVDYPWLPPTCAHCHELGHIMKNCLLYIPPKDPPPIAKVPVDKSKQKISDSAIKTPAKSVKTKQYVVKKPIPPITVEPLFSTHTVSLPISPSAFNTPSFVPTPTQKFFPPTAHISSDKPQKPSLKRTRSSPTISPTAPPKITYQSSKPSPDLSFPEIGTLRQMITCEIELPNCTPIIYSVIYASNTIEERTDLWVELLNLHSAHDLDTRPWMVGGDFNQILHPYEHSSFCHSTHFLQMSQFRDSLLQMGVFDLRFYGPVHTWTNKCDGSPIAKKLDRCLINSECLTSYPNATATFLPPAPSDHSPCLIDLAFQLPKAGTQPFRFLNYLTKHPSFLEVVTDA</sequence>
<protein>
    <recommendedName>
        <fullName evidence="2">DUF4283 domain-containing protein</fullName>
    </recommendedName>
</protein>
<feature type="region of interest" description="Disordered" evidence="1">
    <location>
        <begin position="1"/>
        <end position="62"/>
    </location>
</feature>